<name>A0A7W5H7H3_9BACT</name>
<gene>
    <name evidence="1" type="ORF">FHS27_003793</name>
</gene>
<keyword evidence="2" id="KW-1185">Reference proteome</keyword>
<dbReference type="Proteomes" id="UP000536179">
    <property type="component" value="Unassembled WGS sequence"/>
</dbReference>
<dbReference type="AlphaFoldDB" id="A0A7W5H7H3"/>
<reference evidence="1 2" key="1">
    <citation type="submission" date="2020-08" db="EMBL/GenBank/DDBJ databases">
        <title>Genomic Encyclopedia of Type Strains, Phase III (KMG-III): the genomes of soil and plant-associated and newly described type strains.</title>
        <authorList>
            <person name="Whitman W."/>
        </authorList>
    </citation>
    <scope>NUCLEOTIDE SEQUENCE [LARGE SCALE GENOMIC DNA]</scope>
    <source>
        <strain evidence="1 2">CECT 8075</strain>
    </source>
</reference>
<evidence type="ECO:0000313" key="2">
    <source>
        <dbReference type="Proteomes" id="UP000536179"/>
    </source>
</evidence>
<protein>
    <submittedName>
        <fullName evidence="1">Uncharacterized protein</fullName>
    </submittedName>
</protein>
<proteinExistence type="predicted"/>
<comment type="caution">
    <text evidence="1">The sequence shown here is derived from an EMBL/GenBank/DDBJ whole genome shotgun (WGS) entry which is preliminary data.</text>
</comment>
<sequence>MRWRNIPLVNATMCQWKTAIKAGFLDASPSARIIDLRKLAPPPTTPGKQYISLAVFP</sequence>
<evidence type="ECO:0000313" key="1">
    <source>
        <dbReference type="EMBL" id="MBB3207966.1"/>
    </source>
</evidence>
<organism evidence="1 2">
    <name type="scientific">Aporhodopirellula rubra</name>
    <dbReference type="NCBI Taxonomy" id="980271"/>
    <lineage>
        <taxon>Bacteria</taxon>
        <taxon>Pseudomonadati</taxon>
        <taxon>Planctomycetota</taxon>
        <taxon>Planctomycetia</taxon>
        <taxon>Pirellulales</taxon>
        <taxon>Pirellulaceae</taxon>
        <taxon>Aporhodopirellula</taxon>
    </lineage>
</organism>
<accession>A0A7W5H7H3</accession>
<dbReference type="EMBL" id="JACHXU010000013">
    <property type="protein sequence ID" value="MBB3207966.1"/>
    <property type="molecule type" value="Genomic_DNA"/>
</dbReference>